<evidence type="ECO:0000256" key="4">
    <source>
        <dbReference type="ARBA" id="ARBA00022989"/>
    </source>
</evidence>
<evidence type="ECO:0000313" key="12">
    <source>
        <dbReference type="EMBL" id="GFR96590.1"/>
    </source>
</evidence>
<evidence type="ECO:0000256" key="6">
    <source>
        <dbReference type="ARBA" id="ARBA00023065"/>
    </source>
</evidence>
<comment type="subcellular location">
    <subcellularLocation>
        <location evidence="1">Membrane</location>
        <topology evidence="1">Multi-pass membrane protein</topology>
    </subcellularLocation>
</comment>
<evidence type="ECO:0000256" key="9">
    <source>
        <dbReference type="SAM" id="MobiDB-lite"/>
    </source>
</evidence>
<keyword evidence="2" id="KW-0813">Transport</keyword>
<dbReference type="GO" id="GO:0015385">
    <property type="term" value="F:sodium:proton antiporter activity"/>
    <property type="evidence" value="ECO:0007669"/>
    <property type="project" value="InterPro"/>
</dbReference>
<reference evidence="12 13" key="1">
    <citation type="journal article" date="2021" name="Elife">
        <title>Chloroplast acquisition without the gene transfer in kleptoplastic sea slugs, Plakobranchus ocellatus.</title>
        <authorList>
            <person name="Maeda T."/>
            <person name="Takahashi S."/>
            <person name="Yoshida T."/>
            <person name="Shimamura S."/>
            <person name="Takaki Y."/>
            <person name="Nagai Y."/>
            <person name="Toyoda A."/>
            <person name="Suzuki Y."/>
            <person name="Arimoto A."/>
            <person name="Ishii H."/>
            <person name="Satoh N."/>
            <person name="Nishiyama T."/>
            <person name="Hasebe M."/>
            <person name="Maruyama T."/>
            <person name="Minagawa J."/>
            <person name="Obokata J."/>
            <person name="Shigenobu S."/>
        </authorList>
    </citation>
    <scope>NUCLEOTIDE SEQUENCE [LARGE SCALE GENOMIC DNA]</scope>
</reference>
<keyword evidence="6" id="KW-0406">Ion transport</keyword>
<evidence type="ECO:0000256" key="10">
    <source>
        <dbReference type="SAM" id="Phobius"/>
    </source>
</evidence>
<feature type="compositionally biased region" description="Low complexity" evidence="9">
    <location>
        <begin position="658"/>
        <end position="673"/>
    </location>
</feature>
<keyword evidence="13" id="KW-1185">Reference proteome</keyword>
<feature type="compositionally biased region" description="Basic and acidic residues" evidence="9">
    <location>
        <begin position="340"/>
        <end position="351"/>
    </location>
</feature>
<dbReference type="InterPro" id="IPR018422">
    <property type="entry name" value="Cation/H_exchanger_CPA1"/>
</dbReference>
<feature type="compositionally biased region" description="Low complexity" evidence="9">
    <location>
        <begin position="307"/>
        <end position="322"/>
    </location>
</feature>
<evidence type="ECO:0000256" key="5">
    <source>
        <dbReference type="ARBA" id="ARBA00023053"/>
    </source>
</evidence>
<dbReference type="InterPro" id="IPR006153">
    <property type="entry name" value="Cation/H_exchanger_TM"/>
</dbReference>
<evidence type="ECO:0000313" key="13">
    <source>
        <dbReference type="Proteomes" id="UP000762676"/>
    </source>
</evidence>
<feature type="region of interest" description="Disordered" evidence="9">
    <location>
        <begin position="741"/>
        <end position="771"/>
    </location>
</feature>
<dbReference type="GO" id="GO:0098719">
    <property type="term" value="P:sodium ion import across plasma membrane"/>
    <property type="evidence" value="ECO:0007669"/>
    <property type="project" value="TreeGrafter"/>
</dbReference>
<protein>
    <submittedName>
        <fullName evidence="12">Sodium/hydrogen exchanger</fullName>
    </submittedName>
</protein>
<dbReference type="Pfam" id="PF00999">
    <property type="entry name" value="Na_H_Exchanger"/>
    <property type="match status" value="1"/>
</dbReference>
<sequence length="771" mass="84582">MMLSWLVNQRRLIRLSAIDQFIMSYGGLRGGIAFCLALLLNAEHIPERQMFVTTTTVIVFFTVFVQGITIKPVVNALKVERAEEIDTSMNEMIHKRFIDHLMAGVEDIIGKSGHNSIFQRFDYYNDKFLKPWLLREKQRSRETKILRTYTRLNMQDAKTVAKAFPVSIPREFSFSSLNALSGSPSAMNTQNMGRRATIAVPNNRDVETVVNVGSNEPTFQKSMNDESSVLHDALLEPRPGYLNERRHTMAEIHPYVPANLEQLRNLMGSNNNNNTINNNNISGTAGLVSGFSSGGDAGSTRSNADESPVLSGSRPSSVPSLRRLNKNVSFSSSHGRLTKKLSDVAELHTDGPQEVSFMPEDDRERREVTFTVGQPAPHKKSLDKDVMKGKTVMESLVPRQTPIESSQPGARQTPIESSQPIASSQPGARQTPIESSQPGARLCSSHFPPLDPLATGKTNLSCDLNTDACVSTTESSPPDHSVSTTESSPPDHSVSTTESSSPGHSVSTTESSPPVPSALSQSLPDDEEPLHYEAPSWADNPAYHRLTQSGSPYHSPNTTITAAPQEDPPRLVFDIFPSSHSKSDETESSKFENENLSFIPPPPWCCMTNQSLGEEEAQPLPSQALAGCNTGDKAACMLVSAHDLVPPTHHPCLQPAGPSTASLSSSHKHSQASSPLHFQCMEKPETISSAAIEAQVIGIQADYHHGMKDRVSQWLASTHATTPHEEESVERVRILASLRDKQEKWAREHETDEGTDADVESDYEEALDTRL</sequence>
<feature type="compositionally biased region" description="Polar residues" evidence="9">
    <location>
        <begin position="546"/>
        <end position="562"/>
    </location>
</feature>
<keyword evidence="5" id="KW-0915">Sodium</keyword>
<dbReference type="GO" id="GO:0051453">
    <property type="term" value="P:regulation of intracellular pH"/>
    <property type="evidence" value="ECO:0007669"/>
    <property type="project" value="TreeGrafter"/>
</dbReference>
<dbReference type="EMBL" id="BMAT01005590">
    <property type="protein sequence ID" value="GFR96590.1"/>
    <property type="molecule type" value="Genomic_DNA"/>
</dbReference>
<feature type="transmembrane region" description="Helical" evidence="10">
    <location>
        <begin position="20"/>
        <end position="39"/>
    </location>
</feature>
<evidence type="ECO:0000256" key="7">
    <source>
        <dbReference type="ARBA" id="ARBA00023136"/>
    </source>
</evidence>
<feature type="compositionally biased region" description="Polar residues" evidence="9">
    <location>
        <begin position="402"/>
        <end position="438"/>
    </location>
</feature>
<feature type="region of interest" description="Disordered" evidence="9">
    <location>
        <begin position="650"/>
        <end position="673"/>
    </location>
</feature>
<feature type="domain" description="Cation/H+ exchanger transmembrane" evidence="11">
    <location>
        <begin position="10"/>
        <end position="75"/>
    </location>
</feature>
<keyword evidence="8" id="KW-0739">Sodium transport</keyword>
<feature type="compositionally biased region" description="Acidic residues" evidence="9">
    <location>
        <begin position="753"/>
        <end position="771"/>
    </location>
</feature>
<feature type="region of interest" description="Disordered" evidence="9">
    <location>
        <begin position="470"/>
        <end position="569"/>
    </location>
</feature>
<feature type="compositionally biased region" description="Basic and acidic residues" evidence="9">
    <location>
        <begin position="741"/>
        <end position="752"/>
    </location>
</feature>
<accession>A0AAV4HIR5</accession>
<evidence type="ECO:0000256" key="3">
    <source>
        <dbReference type="ARBA" id="ARBA00022692"/>
    </source>
</evidence>
<dbReference type="Proteomes" id="UP000762676">
    <property type="component" value="Unassembled WGS sequence"/>
</dbReference>
<keyword evidence="4 10" id="KW-1133">Transmembrane helix</keyword>
<feature type="compositionally biased region" description="Polar residues" evidence="9">
    <location>
        <begin position="326"/>
        <end position="335"/>
    </location>
</feature>
<keyword evidence="3 10" id="KW-0812">Transmembrane</keyword>
<feature type="transmembrane region" description="Helical" evidence="10">
    <location>
        <begin position="51"/>
        <end position="70"/>
    </location>
</feature>
<evidence type="ECO:0000256" key="2">
    <source>
        <dbReference type="ARBA" id="ARBA00022448"/>
    </source>
</evidence>
<feature type="compositionally biased region" description="Polar residues" evidence="9">
    <location>
        <begin position="470"/>
        <end position="504"/>
    </location>
</feature>
<proteinExistence type="predicted"/>
<keyword evidence="7 10" id="KW-0472">Membrane</keyword>
<dbReference type="PANTHER" id="PTHR10110:SF98">
    <property type="entry name" value="SODIUM_HYDROGEN EXCHANGER"/>
    <property type="match status" value="1"/>
</dbReference>
<dbReference type="GO" id="GO:0005886">
    <property type="term" value="C:plasma membrane"/>
    <property type="evidence" value="ECO:0007669"/>
    <property type="project" value="TreeGrafter"/>
</dbReference>
<evidence type="ECO:0000256" key="8">
    <source>
        <dbReference type="ARBA" id="ARBA00023201"/>
    </source>
</evidence>
<organism evidence="12 13">
    <name type="scientific">Elysia marginata</name>
    <dbReference type="NCBI Taxonomy" id="1093978"/>
    <lineage>
        <taxon>Eukaryota</taxon>
        <taxon>Metazoa</taxon>
        <taxon>Spiralia</taxon>
        <taxon>Lophotrochozoa</taxon>
        <taxon>Mollusca</taxon>
        <taxon>Gastropoda</taxon>
        <taxon>Heterobranchia</taxon>
        <taxon>Euthyneura</taxon>
        <taxon>Panpulmonata</taxon>
        <taxon>Sacoglossa</taxon>
        <taxon>Placobranchoidea</taxon>
        <taxon>Plakobranchidae</taxon>
        <taxon>Elysia</taxon>
    </lineage>
</organism>
<dbReference type="GO" id="GO:0015386">
    <property type="term" value="F:potassium:proton antiporter activity"/>
    <property type="evidence" value="ECO:0007669"/>
    <property type="project" value="TreeGrafter"/>
</dbReference>
<comment type="caution">
    <text evidence="12">The sequence shown here is derived from an EMBL/GenBank/DDBJ whole genome shotgun (WGS) entry which is preliminary data.</text>
</comment>
<dbReference type="AlphaFoldDB" id="A0AAV4HIR5"/>
<gene>
    <name evidence="12" type="ORF">ElyMa_002724400</name>
</gene>
<dbReference type="Gene3D" id="6.10.250.1040">
    <property type="match status" value="1"/>
</dbReference>
<feature type="region of interest" description="Disordered" evidence="9">
    <location>
        <begin position="292"/>
        <end position="448"/>
    </location>
</feature>
<dbReference type="PANTHER" id="PTHR10110">
    <property type="entry name" value="SODIUM/HYDROGEN EXCHANGER"/>
    <property type="match status" value="1"/>
</dbReference>
<evidence type="ECO:0000256" key="1">
    <source>
        <dbReference type="ARBA" id="ARBA00004141"/>
    </source>
</evidence>
<name>A0AAV4HIR5_9GAST</name>
<evidence type="ECO:0000259" key="11">
    <source>
        <dbReference type="Pfam" id="PF00999"/>
    </source>
</evidence>